<gene>
    <name evidence="2" type="ORF">HMPREF3226_02883</name>
</gene>
<dbReference type="PATRIC" id="fig|28128.5.peg.2971"/>
<evidence type="ECO:0000313" key="3">
    <source>
        <dbReference type="Proteomes" id="UP000070533"/>
    </source>
</evidence>
<reference evidence="3" key="1">
    <citation type="submission" date="2016-01" db="EMBL/GenBank/DDBJ databases">
        <authorList>
            <person name="Mitreva M."/>
            <person name="Pepin K.H."/>
            <person name="Mihindukulasuriya K.A."/>
            <person name="Fulton R."/>
            <person name="Fronick C."/>
            <person name="O'Laughlin M."/>
            <person name="Miner T."/>
            <person name="Herter B."/>
            <person name="Rosa B.A."/>
            <person name="Cordes M."/>
            <person name="Tomlinson C."/>
            <person name="Wollam A."/>
            <person name="Palsikar V.B."/>
            <person name="Mardis E.R."/>
            <person name="Wilson R.K."/>
        </authorList>
    </citation>
    <scope>NUCLEOTIDE SEQUENCE [LARGE SCALE GENOMIC DNA]</scope>
    <source>
        <strain evidence="3">MJR7716</strain>
    </source>
</reference>
<dbReference type="EMBL" id="LRQG01000263">
    <property type="protein sequence ID" value="KXA32032.1"/>
    <property type="molecule type" value="Genomic_DNA"/>
</dbReference>
<sequence length="144" mass="15522">MFEKKNSAFINTTDTGKTQKSNGNDTATPESTVISVSNDRQSSDTLQGEGDKVSESNAVGGDLFATAERVATEYQAQRKGKEEGVDSSSSKNRLVSDERYEKSGKRTDHQGNPTDENGKLIVERIGSMSDLTDADFGRNGHLVG</sequence>
<feature type="region of interest" description="Disordered" evidence="1">
    <location>
        <begin position="1"/>
        <end position="118"/>
    </location>
</feature>
<dbReference type="Proteomes" id="UP000070533">
    <property type="component" value="Unassembled WGS sequence"/>
</dbReference>
<dbReference type="RefSeq" id="WP_060941478.1">
    <property type="nucleotide sequence ID" value="NZ_KQ957345.1"/>
</dbReference>
<proteinExistence type="predicted"/>
<evidence type="ECO:0000256" key="1">
    <source>
        <dbReference type="SAM" id="MobiDB-lite"/>
    </source>
</evidence>
<feature type="compositionally biased region" description="Polar residues" evidence="1">
    <location>
        <begin position="8"/>
        <end position="46"/>
    </location>
</feature>
<keyword evidence="3" id="KW-1185">Reference proteome</keyword>
<evidence type="ECO:0000313" key="2">
    <source>
        <dbReference type="EMBL" id="KXA32032.1"/>
    </source>
</evidence>
<feature type="compositionally biased region" description="Basic and acidic residues" evidence="1">
    <location>
        <begin position="94"/>
        <end position="109"/>
    </location>
</feature>
<protein>
    <submittedName>
        <fullName evidence="2">Uncharacterized protein</fullName>
    </submittedName>
</protein>
<organism evidence="2 3">
    <name type="scientific">Prevotella corporis</name>
    <dbReference type="NCBI Taxonomy" id="28128"/>
    <lineage>
        <taxon>Bacteria</taxon>
        <taxon>Pseudomonadati</taxon>
        <taxon>Bacteroidota</taxon>
        <taxon>Bacteroidia</taxon>
        <taxon>Bacteroidales</taxon>
        <taxon>Prevotellaceae</taxon>
        <taxon>Prevotella</taxon>
    </lineage>
</organism>
<accession>A0A133PT37</accession>
<name>A0A133PT37_9BACT</name>
<dbReference type="AlphaFoldDB" id="A0A133PT37"/>
<comment type="caution">
    <text evidence="2">The sequence shown here is derived from an EMBL/GenBank/DDBJ whole genome shotgun (WGS) entry which is preliminary data.</text>
</comment>